<feature type="non-terminal residue" evidence="2">
    <location>
        <position position="1"/>
    </location>
</feature>
<feature type="compositionally biased region" description="Polar residues" evidence="1">
    <location>
        <begin position="574"/>
        <end position="590"/>
    </location>
</feature>
<gene>
    <name evidence="2" type="ORF">MNOR_LOCUS1795</name>
</gene>
<dbReference type="AlphaFoldDB" id="A0AAV2PP61"/>
<evidence type="ECO:0000313" key="2">
    <source>
        <dbReference type="EMBL" id="CAL4061045.1"/>
    </source>
</evidence>
<organism evidence="2 3">
    <name type="scientific">Meganyctiphanes norvegica</name>
    <name type="common">Northern krill</name>
    <name type="synonym">Thysanopoda norvegica</name>
    <dbReference type="NCBI Taxonomy" id="48144"/>
    <lineage>
        <taxon>Eukaryota</taxon>
        <taxon>Metazoa</taxon>
        <taxon>Ecdysozoa</taxon>
        <taxon>Arthropoda</taxon>
        <taxon>Crustacea</taxon>
        <taxon>Multicrustacea</taxon>
        <taxon>Malacostraca</taxon>
        <taxon>Eumalacostraca</taxon>
        <taxon>Eucarida</taxon>
        <taxon>Euphausiacea</taxon>
        <taxon>Euphausiidae</taxon>
        <taxon>Meganyctiphanes</taxon>
    </lineage>
</organism>
<dbReference type="Gene3D" id="3.30.420.10">
    <property type="entry name" value="Ribonuclease H-like superfamily/Ribonuclease H"/>
    <property type="match status" value="1"/>
</dbReference>
<feature type="region of interest" description="Disordered" evidence="1">
    <location>
        <begin position="567"/>
        <end position="590"/>
    </location>
</feature>
<dbReference type="GO" id="GO:0003676">
    <property type="term" value="F:nucleic acid binding"/>
    <property type="evidence" value="ECO:0007669"/>
    <property type="project" value="InterPro"/>
</dbReference>
<keyword evidence="3" id="KW-1185">Reference proteome</keyword>
<dbReference type="SUPFAM" id="SSF53098">
    <property type="entry name" value="Ribonuclease H-like"/>
    <property type="match status" value="1"/>
</dbReference>
<dbReference type="EMBL" id="CAXKWB010000504">
    <property type="protein sequence ID" value="CAL4061045.1"/>
    <property type="molecule type" value="Genomic_DNA"/>
</dbReference>
<dbReference type="SUPFAM" id="SSF51445">
    <property type="entry name" value="(Trans)glycosidases"/>
    <property type="match status" value="1"/>
</dbReference>
<evidence type="ECO:0000313" key="3">
    <source>
        <dbReference type="Proteomes" id="UP001497623"/>
    </source>
</evidence>
<dbReference type="Proteomes" id="UP001497623">
    <property type="component" value="Unassembled WGS sequence"/>
</dbReference>
<proteinExistence type="predicted"/>
<name>A0AAV2PP61_MEGNR</name>
<dbReference type="InterPro" id="IPR017853">
    <property type="entry name" value="GH"/>
</dbReference>
<reference evidence="2 3" key="1">
    <citation type="submission" date="2024-05" db="EMBL/GenBank/DDBJ databases">
        <authorList>
            <person name="Wallberg A."/>
        </authorList>
    </citation>
    <scope>NUCLEOTIDE SEQUENCE [LARGE SCALE GENOMIC DNA]</scope>
</reference>
<accession>A0AAV2PP61</accession>
<feature type="non-terminal residue" evidence="2">
    <location>
        <position position="713"/>
    </location>
</feature>
<comment type="caution">
    <text evidence="2">The sequence shown here is derived from an EMBL/GenBank/DDBJ whole genome shotgun (WGS) entry which is preliminary data.</text>
</comment>
<dbReference type="InterPro" id="IPR012337">
    <property type="entry name" value="RNaseH-like_sf"/>
</dbReference>
<evidence type="ECO:0000256" key="1">
    <source>
        <dbReference type="SAM" id="MobiDB-lite"/>
    </source>
</evidence>
<sequence>GTNTSIPIVQGAKSQTIHILTPPSPTPPLPAARLTAERPFAVCGIDYSGPHKLVVENGHPKVLLSDNGTNFAWTTIKGIEWKFTPPYAPWFGAVFERMVAHLAEIQGVINSRPLVKIGRNDNHSDVLNVLDPTQILEEALTTSRDTYPLNTNQICMALARGPAFVVYYIFIAHVNYVRGGTLQKSAKNHILPPRVTVICAYILTLMVLTEISQKSFGPTLDRLCQMVDSILAIKMNQLHLMTRLTPTNCALPYSLSEVVSLERYCGDRGVTLVPGFDVDASVKSQHLAQLTQTITATLAHFPSARFVHIGPGLTGLLAEVSHSNSKIETKGSVMLSPWSSMSLPPGSVLLVCANVFHSKPHLLTTLPPTAVLVEYGFQADYDFTAGAQLSLETGRPLAMCPGTAAWSSLSGWPEAGVSNVYSGVVGGVEAGAVGVVVAHWSSTAALTPLVFAWPPVMVAAGLAWNHNTHWDFVHSSVGELIDTHLVKVPQCGLGAALIELGRCETWVTRVVRGQLPSEVKDLPSSSPGSALYQLFADPDSLPLENLTPDVFSSVMRHVRRVVREGKVNHGSPIMGQSPSPQNSNGQGLGQTTLSSPWPLATLVILEVHLAMDMILTACRLGRSLLTAGRNPHSNMGLSVVNLGVANLPPTVRTDLANKVLALREVYSTVWLQGQQSAGLQTSLLVLTSLLARLLPDHLLNSELNEHNQINSFN</sequence>
<dbReference type="InterPro" id="IPR036397">
    <property type="entry name" value="RNaseH_sf"/>
</dbReference>
<protein>
    <submittedName>
        <fullName evidence="2">Uncharacterized protein</fullName>
    </submittedName>
</protein>